<protein>
    <submittedName>
        <fullName evidence="1">Uncharacterized protein</fullName>
    </submittedName>
</protein>
<reference evidence="1" key="1">
    <citation type="submission" date="2021-03" db="EMBL/GenBank/DDBJ databases">
        <authorList>
            <person name="Li Z."/>
            <person name="Yang C."/>
        </authorList>
    </citation>
    <scope>NUCLEOTIDE SEQUENCE</scope>
    <source>
        <strain evidence="1">Dzin_1.0</strain>
        <tissue evidence="1">Leaf</tissue>
    </source>
</reference>
<comment type="caution">
    <text evidence="1">The sequence shown here is derived from an EMBL/GenBank/DDBJ whole genome shotgun (WGS) entry which is preliminary data.</text>
</comment>
<dbReference type="Proteomes" id="UP001085076">
    <property type="component" value="Miscellaneous, Linkage group lg01"/>
</dbReference>
<evidence type="ECO:0000313" key="1">
    <source>
        <dbReference type="EMBL" id="KAJ0987535.1"/>
    </source>
</evidence>
<gene>
    <name evidence="1" type="ORF">J5N97_005891</name>
</gene>
<accession>A0A9D5DBA8</accession>
<sequence>MAGLSHELCLILRRRRSGIAFRIRRRKPLTVRLGGGASGKCPKGGFVSRAVHRMRLRWVSAKWRCAAARLATLYTGLMKDVTEGRPAMEAFHAKLAMESYFAVPSASVLQLVKSH</sequence>
<dbReference type="AlphaFoldDB" id="A0A9D5DBA8"/>
<dbReference type="PANTHER" id="PTHR34788:SF4">
    <property type="entry name" value="F15I1.22"/>
    <property type="match status" value="1"/>
</dbReference>
<name>A0A9D5DBA8_9LILI</name>
<organism evidence="1 2">
    <name type="scientific">Dioscorea zingiberensis</name>
    <dbReference type="NCBI Taxonomy" id="325984"/>
    <lineage>
        <taxon>Eukaryota</taxon>
        <taxon>Viridiplantae</taxon>
        <taxon>Streptophyta</taxon>
        <taxon>Embryophyta</taxon>
        <taxon>Tracheophyta</taxon>
        <taxon>Spermatophyta</taxon>
        <taxon>Magnoliopsida</taxon>
        <taxon>Liliopsida</taxon>
        <taxon>Dioscoreales</taxon>
        <taxon>Dioscoreaceae</taxon>
        <taxon>Dioscorea</taxon>
    </lineage>
</organism>
<evidence type="ECO:0000313" key="2">
    <source>
        <dbReference type="Proteomes" id="UP001085076"/>
    </source>
</evidence>
<dbReference type="EMBL" id="JAGGNH010000001">
    <property type="protein sequence ID" value="KAJ0987535.1"/>
    <property type="molecule type" value="Genomic_DNA"/>
</dbReference>
<reference evidence="1" key="2">
    <citation type="journal article" date="2022" name="Hortic Res">
        <title>The genome of Dioscorea zingiberensis sheds light on the biosynthesis, origin and evolution of the medicinally important diosgenin saponins.</title>
        <authorList>
            <person name="Li Y."/>
            <person name="Tan C."/>
            <person name="Li Z."/>
            <person name="Guo J."/>
            <person name="Li S."/>
            <person name="Chen X."/>
            <person name="Wang C."/>
            <person name="Dai X."/>
            <person name="Yang H."/>
            <person name="Song W."/>
            <person name="Hou L."/>
            <person name="Xu J."/>
            <person name="Tong Z."/>
            <person name="Xu A."/>
            <person name="Yuan X."/>
            <person name="Wang W."/>
            <person name="Yang Q."/>
            <person name="Chen L."/>
            <person name="Sun Z."/>
            <person name="Wang K."/>
            <person name="Pan B."/>
            <person name="Chen J."/>
            <person name="Bao Y."/>
            <person name="Liu F."/>
            <person name="Qi X."/>
            <person name="Gang D.R."/>
            <person name="Wen J."/>
            <person name="Li J."/>
        </authorList>
    </citation>
    <scope>NUCLEOTIDE SEQUENCE</scope>
    <source>
        <strain evidence="1">Dzin_1.0</strain>
    </source>
</reference>
<dbReference type="PANTHER" id="PTHR34788">
    <property type="entry name" value="F15I1.22"/>
    <property type="match status" value="1"/>
</dbReference>
<proteinExistence type="predicted"/>
<keyword evidence="2" id="KW-1185">Reference proteome</keyword>